<feature type="domain" description="HPt" evidence="12">
    <location>
        <begin position="1"/>
        <end position="101"/>
    </location>
</feature>
<dbReference type="GO" id="GO:0000155">
    <property type="term" value="F:phosphorelay sensor kinase activity"/>
    <property type="evidence" value="ECO:0007669"/>
    <property type="project" value="InterPro"/>
</dbReference>
<dbReference type="PANTHER" id="PTHR43395">
    <property type="entry name" value="SENSOR HISTIDINE KINASE CHEA"/>
    <property type="match status" value="1"/>
</dbReference>
<dbReference type="EC" id="2.7.13.3" evidence="2"/>
<dbReference type="Pfam" id="PF01584">
    <property type="entry name" value="CheW"/>
    <property type="match status" value="1"/>
</dbReference>
<evidence type="ECO:0000313" key="14">
    <source>
        <dbReference type="Proteomes" id="UP000564378"/>
    </source>
</evidence>
<dbReference type="InterPro" id="IPR036097">
    <property type="entry name" value="HisK_dim/P_sf"/>
</dbReference>
<keyword evidence="6" id="KW-0418">Kinase</keyword>
<dbReference type="Pfam" id="PF01627">
    <property type="entry name" value="Hpt"/>
    <property type="match status" value="1"/>
</dbReference>
<keyword evidence="4 9" id="KW-0597">Phosphoprotein</keyword>
<evidence type="ECO:0000256" key="7">
    <source>
        <dbReference type="ARBA" id="ARBA00023012"/>
    </source>
</evidence>
<dbReference type="EMBL" id="JACJVJ010000001">
    <property type="protein sequence ID" value="MBC2777665.1"/>
    <property type="molecule type" value="Genomic_DNA"/>
</dbReference>
<dbReference type="SMART" id="SM00073">
    <property type="entry name" value="HPT"/>
    <property type="match status" value="1"/>
</dbReference>
<dbReference type="PROSITE" id="PS50851">
    <property type="entry name" value="CHEW"/>
    <property type="match status" value="1"/>
</dbReference>
<dbReference type="InterPro" id="IPR036641">
    <property type="entry name" value="HPT_dom_sf"/>
</dbReference>
<evidence type="ECO:0000259" key="11">
    <source>
        <dbReference type="PROSITE" id="PS50851"/>
    </source>
</evidence>
<dbReference type="SMART" id="SM01231">
    <property type="entry name" value="H-kinase_dim"/>
    <property type="match status" value="1"/>
</dbReference>
<dbReference type="Gene3D" id="3.30.565.10">
    <property type="entry name" value="Histidine kinase-like ATPase, C-terminal domain"/>
    <property type="match status" value="1"/>
</dbReference>
<dbReference type="Gene3D" id="1.20.120.160">
    <property type="entry name" value="HPT domain"/>
    <property type="match status" value="1"/>
</dbReference>
<dbReference type="InterPro" id="IPR003594">
    <property type="entry name" value="HATPase_dom"/>
</dbReference>
<dbReference type="SUPFAM" id="SSF55874">
    <property type="entry name" value="ATPase domain of HSP90 chaperone/DNA topoisomerase II/histidine kinase"/>
    <property type="match status" value="1"/>
</dbReference>
<dbReference type="RefSeq" id="WP_185800858.1">
    <property type="nucleotide sequence ID" value="NZ_JACJVJ010000001.1"/>
</dbReference>
<dbReference type="InterPro" id="IPR008207">
    <property type="entry name" value="Sig_transdc_His_kin_Hpt_dom"/>
</dbReference>
<dbReference type="PRINTS" id="PR00344">
    <property type="entry name" value="BCTRLSENSOR"/>
</dbReference>
<dbReference type="InterPro" id="IPR004105">
    <property type="entry name" value="CheA-like_dim"/>
</dbReference>
<reference evidence="13 14" key="1">
    <citation type="submission" date="2020-08" db="EMBL/GenBank/DDBJ databases">
        <title>Draft genome sequence of Parasphingopyxis sp. GrpM-11.</title>
        <authorList>
            <person name="Oh J."/>
            <person name="Roh D.-H."/>
        </authorList>
    </citation>
    <scope>NUCLEOTIDE SEQUENCE [LARGE SCALE GENOMIC DNA]</scope>
    <source>
        <strain evidence="13 14">GrpM-11</strain>
    </source>
</reference>
<gene>
    <name evidence="13" type="ORF">H6P80_08525</name>
</gene>
<comment type="function">
    <text evidence="8">Involved in the transmission of sensory signals from the chemoreceptors to the flagellar motors. CheA is autophosphorylated; it can transfer its phosphate group to either CheB or CheY.</text>
</comment>
<dbReference type="PROSITE" id="PS50894">
    <property type="entry name" value="HPT"/>
    <property type="match status" value="1"/>
</dbReference>
<dbReference type="SUPFAM" id="SSF47226">
    <property type="entry name" value="Histidine-containing phosphotransfer domain, HPT domain"/>
    <property type="match status" value="1"/>
</dbReference>
<dbReference type="InterPro" id="IPR051315">
    <property type="entry name" value="Bact_Chemotaxis_CheA"/>
</dbReference>
<name>A0A842HXR6_9SPHN</name>
<evidence type="ECO:0000256" key="9">
    <source>
        <dbReference type="PROSITE-ProRule" id="PRU00110"/>
    </source>
</evidence>
<evidence type="ECO:0000256" key="8">
    <source>
        <dbReference type="ARBA" id="ARBA00035100"/>
    </source>
</evidence>
<dbReference type="GO" id="GO:0006935">
    <property type="term" value="P:chemotaxis"/>
    <property type="evidence" value="ECO:0007669"/>
    <property type="project" value="InterPro"/>
</dbReference>
<accession>A0A842HXR6</accession>
<evidence type="ECO:0000256" key="6">
    <source>
        <dbReference type="ARBA" id="ARBA00022777"/>
    </source>
</evidence>
<feature type="domain" description="Histidine kinase" evidence="10">
    <location>
        <begin position="135"/>
        <end position="393"/>
    </location>
</feature>
<feature type="modified residue" description="Phosphohistidine" evidence="9">
    <location>
        <position position="44"/>
    </location>
</feature>
<dbReference type="InterPro" id="IPR002545">
    <property type="entry name" value="CheW-lke_dom"/>
</dbReference>
<dbReference type="InterPro" id="IPR036890">
    <property type="entry name" value="HATPase_C_sf"/>
</dbReference>
<evidence type="ECO:0000256" key="5">
    <source>
        <dbReference type="ARBA" id="ARBA00022679"/>
    </source>
</evidence>
<dbReference type="CDD" id="cd00088">
    <property type="entry name" value="HPT"/>
    <property type="match status" value="1"/>
</dbReference>
<dbReference type="PROSITE" id="PS50109">
    <property type="entry name" value="HIS_KIN"/>
    <property type="match status" value="1"/>
</dbReference>
<proteinExistence type="predicted"/>
<dbReference type="SMART" id="SM00260">
    <property type="entry name" value="CheW"/>
    <property type="match status" value="1"/>
</dbReference>
<dbReference type="GO" id="GO:0005737">
    <property type="term" value="C:cytoplasm"/>
    <property type="evidence" value="ECO:0007669"/>
    <property type="project" value="InterPro"/>
</dbReference>
<dbReference type="Pfam" id="PF02518">
    <property type="entry name" value="HATPase_c"/>
    <property type="match status" value="1"/>
</dbReference>
<dbReference type="PANTHER" id="PTHR43395:SF1">
    <property type="entry name" value="CHEMOTAXIS PROTEIN CHEA"/>
    <property type="match status" value="1"/>
</dbReference>
<keyword evidence="7" id="KW-0902">Two-component regulatory system</keyword>
<organism evidence="13 14">
    <name type="scientific">Parasphingopyxis marina</name>
    <dbReference type="NCBI Taxonomy" id="2761622"/>
    <lineage>
        <taxon>Bacteria</taxon>
        <taxon>Pseudomonadati</taxon>
        <taxon>Pseudomonadota</taxon>
        <taxon>Alphaproteobacteria</taxon>
        <taxon>Sphingomonadales</taxon>
        <taxon>Sphingomonadaceae</taxon>
        <taxon>Parasphingopyxis</taxon>
    </lineage>
</organism>
<dbReference type="SUPFAM" id="SSF50341">
    <property type="entry name" value="CheW-like"/>
    <property type="match status" value="1"/>
</dbReference>
<dbReference type="SUPFAM" id="SSF47384">
    <property type="entry name" value="Homodimeric domain of signal transducing histidine kinase"/>
    <property type="match status" value="1"/>
</dbReference>
<keyword evidence="5" id="KW-0808">Transferase</keyword>
<sequence>MDELLAEFIAETRESLETIAGEIVAWEANPTDRERLDLVFRFVHTVKGSCGFLDLNRLQRLSHEAESALQELRDGKLEPNPALVSTILAIIDRIGVLVDALESGAAIEESVDEALIAALAINAKGGDEVAAPIQAATPDQRNPARSIRVPVELLDRLMSGVSDLVLARNELSRQLRRVQGDHNVETAFERMSGCVADMRDAITWTRMQRIESLFQALPRLVRDLSADLGKSVALEVDGADVELDREMIEMLRDPLTHIVRNALDHGIESPDDRRNAGKDVNGALRIAARQSGNQIQISITDDGRGIDPDKLVERAVAAGCIDPLAAEQLSDEHALELIFQPGLSTAKEISAISGRGVGMDVVRSNVERIGGTIEIESVKGEGTTLVLSVPLTLTIIPALIFGTASGQFAISRAGIEEIVSLNTGSARLESVGGTEIAEVRGRRIPVVRLAAMLGAGASEEADAKHLAILRSSRRERFALVVSDVFDHEELVVKPAAPCIMASGVYAGTALPDNGRPLLLLDIAGLAAAAGLRLSLARQTEGEGEKGERKATAGDALIFEDLDGKRRAVRMGLVERIIDADVSQIAESAGALRLTRDDETVRVVANGTLPDEGIVRILRLNDGSRTLAYAVKPGLVDVIPFPATFEPASAAGPVSGVAVIEGSPVEIVDPHFLFANNGAAAVHKERPRCLVLGGDDLWRHEMLAPLIEAAGYTVSFDESDQEAAVVIDASDASAAGVSDADNVVRLTADPAGENGHVYRYDRTGIFAALDARLKAQG</sequence>
<dbReference type="InterPro" id="IPR004358">
    <property type="entry name" value="Sig_transdc_His_kin-like_C"/>
</dbReference>
<evidence type="ECO:0000259" key="12">
    <source>
        <dbReference type="PROSITE" id="PS50894"/>
    </source>
</evidence>
<comment type="caution">
    <text evidence="13">The sequence shown here is derived from an EMBL/GenBank/DDBJ whole genome shotgun (WGS) entry which is preliminary data.</text>
</comment>
<protein>
    <recommendedName>
        <fullName evidence="3">Chemotaxis protein CheA</fullName>
        <ecNumber evidence="2">2.7.13.3</ecNumber>
    </recommendedName>
</protein>
<keyword evidence="14" id="KW-1185">Reference proteome</keyword>
<evidence type="ECO:0000313" key="13">
    <source>
        <dbReference type="EMBL" id="MBC2777665.1"/>
    </source>
</evidence>
<feature type="domain" description="CheW-like" evidence="11">
    <location>
        <begin position="395"/>
        <end position="531"/>
    </location>
</feature>
<dbReference type="Pfam" id="PF02895">
    <property type="entry name" value="H-kinase_dim"/>
    <property type="match status" value="1"/>
</dbReference>
<evidence type="ECO:0000256" key="3">
    <source>
        <dbReference type="ARBA" id="ARBA00021495"/>
    </source>
</evidence>
<dbReference type="AlphaFoldDB" id="A0A842HXR6"/>
<dbReference type="Gene3D" id="2.40.50.180">
    <property type="entry name" value="CheA-289, Domain 4"/>
    <property type="match status" value="1"/>
</dbReference>
<evidence type="ECO:0000256" key="2">
    <source>
        <dbReference type="ARBA" id="ARBA00012438"/>
    </source>
</evidence>
<dbReference type="SMART" id="SM00387">
    <property type="entry name" value="HATPase_c"/>
    <property type="match status" value="1"/>
</dbReference>
<dbReference type="Proteomes" id="UP000564378">
    <property type="component" value="Unassembled WGS sequence"/>
</dbReference>
<dbReference type="InterPro" id="IPR036061">
    <property type="entry name" value="CheW-like_dom_sf"/>
</dbReference>
<evidence type="ECO:0000259" key="10">
    <source>
        <dbReference type="PROSITE" id="PS50109"/>
    </source>
</evidence>
<evidence type="ECO:0000256" key="1">
    <source>
        <dbReference type="ARBA" id="ARBA00000085"/>
    </source>
</evidence>
<comment type="catalytic activity">
    <reaction evidence="1">
        <text>ATP + protein L-histidine = ADP + protein N-phospho-L-histidine.</text>
        <dbReference type="EC" id="2.7.13.3"/>
    </reaction>
</comment>
<evidence type="ECO:0000256" key="4">
    <source>
        <dbReference type="ARBA" id="ARBA00022553"/>
    </source>
</evidence>
<dbReference type="FunFam" id="3.30.565.10:FF:000016">
    <property type="entry name" value="Chemotaxis protein CheA, putative"/>
    <property type="match status" value="1"/>
</dbReference>
<dbReference type="InterPro" id="IPR005467">
    <property type="entry name" value="His_kinase_dom"/>
</dbReference>